<gene>
    <name evidence="2" type="primary">LOC141375338</name>
</gene>
<evidence type="ECO:0000313" key="1">
    <source>
        <dbReference type="Proteomes" id="UP000000437"/>
    </source>
</evidence>
<accession>A0AC58G3Q6</accession>
<dbReference type="Proteomes" id="UP000000437">
    <property type="component" value="Chromosome 7"/>
</dbReference>
<keyword evidence="1" id="KW-1185">Reference proteome</keyword>
<protein>
    <submittedName>
        <fullName evidence="2">C-type lectin domain family 20 member A</fullName>
    </submittedName>
</protein>
<sequence>MAVKVLVIAFLFLSLFGLNTSLNYSINYYVSNEMSWSYAQFFCRTYYSDLSTVSHEDLKPLSDKVSYTYYWTGLFRDSQSPSVWKWSGGEQATDIKWEGGEPNNNNHYCAMVKTSSAEMEDADCSWNLPFYCMMVFELILVQQESTWEEALGDCRKKHYELASLSSDSMMDRAKQESESALTDDVWIGLRFLAGSWFWVNGEAFGYKAWSPGGDLQCPAMNQRCGVYNLMKKKWKPADCEQRLNFLCLGRVKK</sequence>
<evidence type="ECO:0000313" key="2">
    <source>
        <dbReference type="RefSeq" id="XP_073764373.1"/>
    </source>
</evidence>
<organism evidence="1 2">
    <name type="scientific">Danio rerio</name>
    <name type="common">Zebrafish</name>
    <name type="synonym">Brachydanio rerio</name>
    <dbReference type="NCBI Taxonomy" id="7955"/>
    <lineage>
        <taxon>Eukaryota</taxon>
        <taxon>Metazoa</taxon>
        <taxon>Chordata</taxon>
        <taxon>Craniata</taxon>
        <taxon>Vertebrata</taxon>
        <taxon>Euteleostomi</taxon>
        <taxon>Actinopterygii</taxon>
        <taxon>Neopterygii</taxon>
        <taxon>Teleostei</taxon>
        <taxon>Ostariophysi</taxon>
        <taxon>Cypriniformes</taxon>
        <taxon>Danionidae</taxon>
        <taxon>Danioninae</taxon>
        <taxon>Danio</taxon>
    </lineage>
</organism>
<reference evidence="2" key="1">
    <citation type="submission" date="2025-08" db="UniProtKB">
        <authorList>
            <consortium name="RefSeq"/>
        </authorList>
    </citation>
    <scope>IDENTIFICATION</scope>
    <source>
        <strain evidence="2">Tuebingen</strain>
        <tissue evidence="2">Fibroblasts and whole tissue</tissue>
    </source>
</reference>
<dbReference type="RefSeq" id="XP_073764373.1">
    <property type="nucleotide sequence ID" value="XM_073908272.1"/>
</dbReference>
<proteinExistence type="predicted"/>
<name>A0AC58G3Q6_DANRE</name>